<evidence type="ECO:0008006" key="3">
    <source>
        <dbReference type="Google" id="ProtNLM"/>
    </source>
</evidence>
<proteinExistence type="predicted"/>
<gene>
    <name evidence="2" type="ORF">AMST5_01167</name>
</gene>
<accession>A0AA48RAA3</accession>
<evidence type="ECO:0000256" key="1">
    <source>
        <dbReference type="SAM" id="Phobius"/>
    </source>
</evidence>
<protein>
    <recommendedName>
        <fullName evidence="3">SxtJ</fullName>
    </recommendedName>
</protein>
<feature type="transmembrane region" description="Helical" evidence="1">
    <location>
        <begin position="21"/>
        <end position="38"/>
    </location>
</feature>
<keyword evidence="1" id="KW-1133">Transmembrane helix</keyword>
<feature type="transmembrane region" description="Helical" evidence="1">
    <location>
        <begin position="78"/>
        <end position="104"/>
    </location>
</feature>
<organism evidence="2">
    <name type="scientific">freshwater sediment metagenome</name>
    <dbReference type="NCBI Taxonomy" id="556182"/>
    <lineage>
        <taxon>unclassified sequences</taxon>
        <taxon>metagenomes</taxon>
        <taxon>ecological metagenomes</taxon>
    </lineage>
</organism>
<name>A0AA48RAA3_9ZZZZ</name>
<feature type="transmembrane region" description="Helical" evidence="1">
    <location>
        <begin position="44"/>
        <end position="66"/>
    </location>
</feature>
<keyword evidence="1" id="KW-0812">Transmembrane</keyword>
<evidence type="ECO:0000313" key="2">
    <source>
        <dbReference type="EMBL" id="CAJ0858995.1"/>
    </source>
</evidence>
<dbReference type="Pfam" id="PF19588">
    <property type="entry name" value="SxtJ"/>
    <property type="match status" value="1"/>
</dbReference>
<keyword evidence="1" id="KW-0472">Membrane</keyword>
<dbReference type="InterPro" id="IPR045781">
    <property type="entry name" value="SxtJ"/>
</dbReference>
<dbReference type="EMBL" id="OY288114">
    <property type="protein sequence ID" value="CAJ0858995.1"/>
    <property type="molecule type" value="Genomic_DNA"/>
</dbReference>
<sequence length="140" mass="15640">MAGHETLKSSRKVELGSNRNFGLVFAGVFGILAFWPLIRHGEAVRWWAVAPAAVFLGLALYADHLLTPLNKLWFRFGLLLHSVVSPLVMGALFFGAVTPFAYALRLMGKDILRLKRNDEKSYWIERAPPGPAKNSMGQQF</sequence>
<reference evidence="2" key="1">
    <citation type="submission" date="2023-07" db="EMBL/GenBank/DDBJ databases">
        <authorList>
            <person name="Pelsma A.J. K."/>
        </authorList>
    </citation>
    <scope>NUCLEOTIDE SEQUENCE</scope>
</reference>
<dbReference type="AlphaFoldDB" id="A0AA48RAA3"/>